<dbReference type="RefSeq" id="WP_095617973.1">
    <property type="nucleotide sequence ID" value="NZ_NSKD01000005.1"/>
</dbReference>
<dbReference type="Gene3D" id="3.30.70.260">
    <property type="match status" value="1"/>
</dbReference>
<evidence type="ECO:0000313" key="3">
    <source>
        <dbReference type="EMBL" id="PAU79904.1"/>
    </source>
</evidence>
<accession>A0A2A2F590</accession>
<evidence type="ECO:0000256" key="2">
    <source>
        <dbReference type="HAMAP-Rule" id="MF_00659"/>
    </source>
</evidence>
<dbReference type="HAMAP" id="MF_00659">
    <property type="entry name" value="UPF0250"/>
    <property type="match status" value="1"/>
</dbReference>
<comment type="similarity">
    <text evidence="1 2">Belongs to the UPF0250 family.</text>
</comment>
<dbReference type="AlphaFoldDB" id="A0A2A2F590"/>
<proteinExistence type="inferred from homology"/>
<dbReference type="Proteomes" id="UP000218896">
    <property type="component" value="Unassembled WGS sequence"/>
</dbReference>
<sequence length="89" mass="9846">MSEGQNPQIEFPCDYPIKVIGDHSEDFALTVTRVVQQFDPAFDPATLTAQPSRNGRFISVRVTLRATGEEQLQNLFAALKATGQVHMVV</sequence>
<comment type="caution">
    <text evidence="3">The sequence shown here is derived from an EMBL/GenBank/DDBJ whole genome shotgun (WGS) entry which is preliminary data.</text>
</comment>
<dbReference type="OrthoDB" id="9793424at2"/>
<organism evidence="3 4">
    <name type="scientific">Halovibrio salipaludis</name>
    <dbReference type="NCBI Taxonomy" id="2032626"/>
    <lineage>
        <taxon>Bacteria</taxon>
        <taxon>Pseudomonadati</taxon>
        <taxon>Pseudomonadota</taxon>
        <taxon>Gammaproteobacteria</taxon>
        <taxon>Oceanospirillales</taxon>
        <taxon>Halomonadaceae</taxon>
        <taxon>Halovibrio</taxon>
    </lineage>
</organism>
<name>A0A2A2F590_9GAMM</name>
<dbReference type="PANTHER" id="PTHR38036:SF1">
    <property type="entry name" value="UPF0250 PROTEIN YBED"/>
    <property type="match status" value="1"/>
</dbReference>
<dbReference type="InterPro" id="IPR027471">
    <property type="entry name" value="YbeD-like_sf"/>
</dbReference>
<dbReference type="Pfam" id="PF04359">
    <property type="entry name" value="DUF493"/>
    <property type="match status" value="1"/>
</dbReference>
<evidence type="ECO:0000256" key="1">
    <source>
        <dbReference type="ARBA" id="ARBA00008460"/>
    </source>
</evidence>
<dbReference type="InterPro" id="IPR007454">
    <property type="entry name" value="UPF0250_YbeD-like"/>
</dbReference>
<evidence type="ECO:0000313" key="4">
    <source>
        <dbReference type="Proteomes" id="UP000218896"/>
    </source>
</evidence>
<dbReference type="EMBL" id="NSKD01000005">
    <property type="protein sequence ID" value="PAU79904.1"/>
    <property type="molecule type" value="Genomic_DNA"/>
</dbReference>
<gene>
    <name evidence="3" type="ORF">CK501_11945</name>
</gene>
<reference evidence="3 4" key="1">
    <citation type="submission" date="2017-08" db="EMBL/GenBank/DDBJ databases">
        <title>Halovibrio sewagensis sp. nov., isolated from wastewater of high salinity.</title>
        <authorList>
            <person name="Dong X."/>
            <person name="Zhang G."/>
        </authorList>
    </citation>
    <scope>NUCLEOTIDE SEQUENCE [LARGE SCALE GENOMIC DNA]</scope>
    <source>
        <strain evidence="3 4">YL5-2</strain>
    </source>
</reference>
<protein>
    <recommendedName>
        <fullName evidence="2">UPF0250 protein CK501_11945</fullName>
    </recommendedName>
</protein>
<dbReference type="SUPFAM" id="SSF117991">
    <property type="entry name" value="YbeD/HP0495-like"/>
    <property type="match status" value="1"/>
</dbReference>
<dbReference type="PANTHER" id="PTHR38036">
    <property type="entry name" value="UPF0250 PROTEIN YBED"/>
    <property type="match status" value="1"/>
</dbReference>
<keyword evidence="4" id="KW-1185">Reference proteome</keyword>
<dbReference type="GO" id="GO:0005829">
    <property type="term" value="C:cytosol"/>
    <property type="evidence" value="ECO:0007669"/>
    <property type="project" value="TreeGrafter"/>
</dbReference>